<dbReference type="InterPro" id="IPR002366">
    <property type="entry name" value="Alpha-defensin_N"/>
</dbReference>
<evidence type="ECO:0000256" key="2">
    <source>
        <dbReference type="ARBA" id="ARBA00006519"/>
    </source>
</evidence>
<comment type="similarity">
    <text evidence="2">Belongs to the alpha-defensin family.</text>
</comment>
<dbReference type="PIRSF" id="PIRSF001875">
    <property type="entry name" value="Alpha-defensin"/>
    <property type="match status" value="1"/>
</dbReference>
<dbReference type="InterPro" id="IPR006081">
    <property type="entry name" value="Alpha-defensin_C"/>
</dbReference>
<reference evidence="12 13" key="1">
    <citation type="submission" date="2018-10" db="EMBL/GenBank/DDBJ databases">
        <title>Improved assembly of the deer mouse Peromyscus maniculatus genome.</title>
        <authorList>
            <person name="Lassance J.-M."/>
            <person name="Hoekstra H.E."/>
        </authorList>
    </citation>
    <scope>NUCLEOTIDE SEQUENCE [LARGE SCALE GENOMIC DNA]</scope>
</reference>
<dbReference type="Pfam" id="PF00323">
    <property type="entry name" value="Defensin_1"/>
    <property type="match status" value="1"/>
</dbReference>
<dbReference type="Pfam" id="PF00879">
    <property type="entry name" value="Defensin_propep"/>
    <property type="match status" value="1"/>
</dbReference>
<dbReference type="GO" id="GO:0002227">
    <property type="term" value="P:innate immune response in mucosa"/>
    <property type="evidence" value="ECO:0007669"/>
    <property type="project" value="TreeGrafter"/>
</dbReference>
<dbReference type="PANTHER" id="PTHR11876">
    <property type="entry name" value="ALPHA-DEFENSIN 1"/>
    <property type="match status" value="1"/>
</dbReference>
<feature type="signal peptide" evidence="10">
    <location>
        <begin position="1"/>
        <end position="19"/>
    </location>
</feature>
<dbReference type="SMART" id="SM01418">
    <property type="entry name" value="Defensin_propep"/>
    <property type="match status" value="1"/>
</dbReference>
<evidence type="ECO:0000256" key="6">
    <source>
        <dbReference type="ARBA" id="ARBA00022940"/>
    </source>
</evidence>
<feature type="chain" id="PRO_5044635971" evidence="10">
    <location>
        <begin position="20"/>
        <end position="94"/>
    </location>
</feature>
<reference evidence="12" key="2">
    <citation type="submission" date="2025-08" db="UniProtKB">
        <authorList>
            <consortium name="Ensembl"/>
        </authorList>
    </citation>
    <scope>IDENTIFICATION</scope>
</reference>
<dbReference type="GO" id="GO:0050829">
    <property type="term" value="P:defense response to Gram-negative bacterium"/>
    <property type="evidence" value="ECO:0007669"/>
    <property type="project" value="TreeGrafter"/>
</dbReference>
<dbReference type="GO" id="GO:0031012">
    <property type="term" value="C:extracellular matrix"/>
    <property type="evidence" value="ECO:0007669"/>
    <property type="project" value="TreeGrafter"/>
</dbReference>
<keyword evidence="8" id="KW-1015">Disulfide bond</keyword>
<dbReference type="GO" id="GO:0050830">
    <property type="term" value="P:defense response to Gram-positive bacterium"/>
    <property type="evidence" value="ECO:0007669"/>
    <property type="project" value="TreeGrafter"/>
</dbReference>
<dbReference type="GO" id="GO:0005615">
    <property type="term" value="C:extracellular space"/>
    <property type="evidence" value="ECO:0007669"/>
    <property type="project" value="InterPro"/>
</dbReference>
<dbReference type="AlphaFoldDB" id="A0A6I9MG38"/>
<dbReference type="OrthoDB" id="9625549at2759"/>
<evidence type="ECO:0000256" key="5">
    <source>
        <dbReference type="ARBA" id="ARBA00022729"/>
    </source>
</evidence>
<evidence type="ECO:0000256" key="4">
    <source>
        <dbReference type="ARBA" id="ARBA00022529"/>
    </source>
</evidence>
<keyword evidence="7" id="KW-0044">Antibiotic</keyword>
<keyword evidence="3" id="KW-0964">Secreted</keyword>
<keyword evidence="4" id="KW-0929">Antimicrobial</keyword>
<evidence type="ECO:0000313" key="13">
    <source>
        <dbReference type="Proteomes" id="UP000694547"/>
    </source>
</evidence>
<evidence type="ECO:0000313" key="12">
    <source>
        <dbReference type="Ensembl" id="ENSPEMP00000030717.1"/>
    </source>
</evidence>
<feature type="domain" description="Mammalian defensins" evidence="11">
    <location>
        <begin position="65"/>
        <end position="93"/>
    </location>
</feature>
<dbReference type="SUPFAM" id="SSF57392">
    <property type="entry name" value="Defensin-like"/>
    <property type="match status" value="1"/>
</dbReference>
<reference evidence="12" key="3">
    <citation type="submission" date="2025-09" db="UniProtKB">
        <authorList>
            <consortium name="Ensembl"/>
        </authorList>
    </citation>
    <scope>IDENTIFICATION</scope>
</reference>
<dbReference type="GO" id="GO:0019731">
    <property type="term" value="P:antibacterial humoral response"/>
    <property type="evidence" value="ECO:0007669"/>
    <property type="project" value="TreeGrafter"/>
</dbReference>
<sequence length="94" mass="10389">MKTLVLLSSLVLLAYLAQADSIPEASEENKNEDQPGVEDQDVSISFGGPEGSALQEAASRKLLTCYCRRRSCKILERISGICTRGRKTYVFCCR</sequence>
<dbReference type="PANTHER" id="PTHR11876:SF2">
    <property type="entry name" value="ALPHA-DEFENSIN 1-RELATED"/>
    <property type="match status" value="1"/>
</dbReference>
<proteinExistence type="inferred from homology"/>
<evidence type="ECO:0000256" key="7">
    <source>
        <dbReference type="ARBA" id="ARBA00023022"/>
    </source>
</evidence>
<evidence type="ECO:0000256" key="10">
    <source>
        <dbReference type="SAM" id="SignalP"/>
    </source>
</evidence>
<dbReference type="RefSeq" id="XP_006998308.1">
    <property type="nucleotide sequence ID" value="XM_006998246.1"/>
</dbReference>
<feature type="region of interest" description="Disordered" evidence="9">
    <location>
        <begin position="24"/>
        <end position="50"/>
    </location>
</feature>
<dbReference type="InterPro" id="IPR016327">
    <property type="entry name" value="Alpha-defensin"/>
</dbReference>
<keyword evidence="13" id="KW-1185">Reference proteome</keyword>
<dbReference type="GeneTree" id="ENSGT00940000153268"/>
<evidence type="ECO:0000259" key="11">
    <source>
        <dbReference type="PROSITE" id="PS00269"/>
    </source>
</evidence>
<keyword evidence="5 10" id="KW-0732">Signal</keyword>
<protein>
    <submittedName>
        <fullName evidence="12">Alpha-defensin 3-like</fullName>
    </submittedName>
</protein>
<gene>
    <name evidence="12" type="primary">LOC102927420</name>
</gene>
<comment type="subcellular location">
    <subcellularLocation>
        <location evidence="1">Secreted</location>
    </subcellularLocation>
</comment>
<evidence type="ECO:0000256" key="9">
    <source>
        <dbReference type="SAM" id="MobiDB-lite"/>
    </source>
</evidence>
<dbReference type="GO" id="GO:0061844">
    <property type="term" value="P:antimicrobial humoral immune response mediated by antimicrobial peptide"/>
    <property type="evidence" value="ECO:0007669"/>
    <property type="project" value="TreeGrafter"/>
</dbReference>
<dbReference type="GO" id="GO:0051673">
    <property type="term" value="P:disruption of plasma membrane integrity in another organism"/>
    <property type="evidence" value="ECO:0007669"/>
    <property type="project" value="TreeGrafter"/>
</dbReference>
<dbReference type="GO" id="GO:0071222">
    <property type="term" value="P:cellular response to lipopolysaccharide"/>
    <property type="evidence" value="ECO:0007669"/>
    <property type="project" value="TreeGrafter"/>
</dbReference>
<dbReference type="Ensembl" id="ENSPEMT00000035835.1">
    <property type="protein sequence ID" value="ENSPEMP00000030717.1"/>
    <property type="gene ID" value="ENSPEMG00000029536.1"/>
</dbReference>
<name>A0A6I9MG38_PERMB</name>
<accession>A0A6I9MG38</accession>
<keyword evidence="6" id="KW-0211">Defensin</keyword>
<evidence type="ECO:0000256" key="3">
    <source>
        <dbReference type="ARBA" id="ARBA00022525"/>
    </source>
</evidence>
<evidence type="ECO:0000256" key="1">
    <source>
        <dbReference type="ARBA" id="ARBA00004613"/>
    </source>
</evidence>
<dbReference type="PROSITE" id="PS00269">
    <property type="entry name" value="DEFENSIN"/>
    <property type="match status" value="1"/>
</dbReference>
<evidence type="ECO:0000256" key="8">
    <source>
        <dbReference type="ARBA" id="ARBA00023157"/>
    </source>
</evidence>
<dbReference type="Proteomes" id="UP000694547">
    <property type="component" value="Chromosome 17"/>
</dbReference>
<organism evidence="12 13">
    <name type="scientific">Peromyscus maniculatus bairdii</name>
    <name type="common">Prairie deer mouse</name>
    <dbReference type="NCBI Taxonomy" id="230844"/>
    <lineage>
        <taxon>Eukaryota</taxon>
        <taxon>Metazoa</taxon>
        <taxon>Chordata</taxon>
        <taxon>Craniata</taxon>
        <taxon>Vertebrata</taxon>
        <taxon>Euteleostomi</taxon>
        <taxon>Mammalia</taxon>
        <taxon>Eutheria</taxon>
        <taxon>Euarchontoglires</taxon>
        <taxon>Glires</taxon>
        <taxon>Rodentia</taxon>
        <taxon>Myomorpha</taxon>
        <taxon>Muroidea</taxon>
        <taxon>Cricetidae</taxon>
        <taxon>Neotominae</taxon>
        <taxon>Peromyscus</taxon>
    </lineage>
</organism>